<dbReference type="PaxDb" id="67767-A0A0J7KVC8"/>
<keyword evidence="2" id="KW-1185">Reference proteome</keyword>
<proteinExistence type="predicted"/>
<dbReference type="AlphaFoldDB" id="A0A0J7KVC8"/>
<organism evidence="1 2">
    <name type="scientific">Lasius niger</name>
    <name type="common">Black garden ant</name>
    <dbReference type="NCBI Taxonomy" id="67767"/>
    <lineage>
        <taxon>Eukaryota</taxon>
        <taxon>Metazoa</taxon>
        <taxon>Ecdysozoa</taxon>
        <taxon>Arthropoda</taxon>
        <taxon>Hexapoda</taxon>
        <taxon>Insecta</taxon>
        <taxon>Pterygota</taxon>
        <taxon>Neoptera</taxon>
        <taxon>Endopterygota</taxon>
        <taxon>Hymenoptera</taxon>
        <taxon>Apocrita</taxon>
        <taxon>Aculeata</taxon>
        <taxon>Formicoidea</taxon>
        <taxon>Formicidae</taxon>
        <taxon>Formicinae</taxon>
        <taxon>Lasius</taxon>
        <taxon>Lasius</taxon>
    </lineage>
</organism>
<dbReference type="Proteomes" id="UP000036403">
    <property type="component" value="Unassembled WGS sequence"/>
</dbReference>
<gene>
    <name evidence="1" type="ORF">RF55_5395</name>
</gene>
<evidence type="ECO:0000313" key="2">
    <source>
        <dbReference type="Proteomes" id="UP000036403"/>
    </source>
</evidence>
<sequence length="135" mass="14669">MATDWQPVSDAIGRIAGIANLSLYQNLRPPLPEEAVPLPLPLSCQHRIVNRSNEIASTSGRSRRDRFAIVTVVLGKLLSEMTIVFIGNDDSCFSAAPTLASVQMLPRDAGLRTTMMRRAALACGPISKLPATRRK</sequence>
<evidence type="ECO:0000313" key="1">
    <source>
        <dbReference type="EMBL" id="KMQ94452.1"/>
    </source>
</evidence>
<comment type="caution">
    <text evidence="1">The sequence shown here is derived from an EMBL/GenBank/DDBJ whole genome shotgun (WGS) entry which is preliminary data.</text>
</comment>
<reference evidence="1 2" key="1">
    <citation type="submission" date="2015-04" db="EMBL/GenBank/DDBJ databases">
        <title>Lasius niger genome sequencing.</title>
        <authorList>
            <person name="Konorov E.A."/>
            <person name="Nikitin M.A."/>
            <person name="Kirill M.V."/>
            <person name="Chang P."/>
        </authorList>
    </citation>
    <scope>NUCLEOTIDE SEQUENCE [LARGE SCALE GENOMIC DNA]</scope>
    <source>
        <tissue evidence="1">Whole</tissue>
    </source>
</reference>
<dbReference type="EMBL" id="LBMM01002710">
    <property type="protein sequence ID" value="KMQ94452.1"/>
    <property type="molecule type" value="Genomic_DNA"/>
</dbReference>
<name>A0A0J7KVC8_LASNI</name>
<accession>A0A0J7KVC8</accession>
<protein>
    <submittedName>
        <fullName evidence="1">Dna polymerase epsilon subunit b</fullName>
    </submittedName>
</protein>